<dbReference type="GeneID" id="103509637"/>
<dbReference type="KEGG" id="dci:103509637"/>
<keyword evidence="1" id="KW-0732">Signal</keyword>
<keyword evidence="2" id="KW-1185">Reference proteome</keyword>
<feature type="signal peptide" evidence="1">
    <location>
        <begin position="1"/>
        <end position="23"/>
    </location>
</feature>
<name>A0A1S3D384_DIACI</name>
<protein>
    <submittedName>
        <fullName evidence="3">Uncharacterized protein LOC103509637</fullName>
    </submittedName>
</protein>
<evidence type="ECO:0000256" key="1">
    <source>
        <dbReference type="SAM" id="SignalP"/>
    </source>
</evidence>
<gene>
    <name evidence="3" type="primary">LOC103509637</name>
</gene>
<evidence type="ECO:0000313" key="2">
    <source>
        <dbReference type="Proteomes" id="UP000079169"/>
    </source>
</evidence>
<evidence type="ECO:0000313" key="3">
    <source>
        <dbReference type="RefSeq" id="XP_008472484.2"/>
    </source>
</evidence>
<organism evidence="2 3">
    <name type="scientific">Diaphorina citri</name>
    <name type="common">Asian citrus psyllid</name>
    <dbReference type="NCBI Taxonomy" id="121845"/>
    <lineage>
        <taxon>Eukaryota</taxon>
        <taxon>Metazoa</taxon>
        <taxon>Ecdysozoa</taxon>
        <taxon>Arthropoda</taxon>
        <taxon>Hexapoda</taxon>
        <taxon>Insecta</taxon>
        <taxon>Pterygota</taxon>
        <taxon>Neoptera</taxon>
        <taxon>Paraneoptera</taxon>
        <taxon>Hemiptera</taxon>
        <taxon>Sternorrhyncha</taxon>
        <taxon>Psylloidea</taxon>
        <taxon>Psyllidae</taxon>
        <taxon>Diaphorininae</taxon>
        <taxon>Diaphorina</taxon>
    </lineage>
</organism>
<reference evidence="3" key="1">
    <citation type="submission" date="2025-08" db="UniProtKB">
        <authorList>
            <consortium name="RefSeq"/>
        </authorList>
    </citation>
    <scope>IDENTIFICATION</scope>
</reference>
<accession>A0A1S3D384</accession>
<proteinExistence type="predicted"/>
<sequence length="157" mass="18636">MPTRLPSILIALLLAWWVSPGQSTDETLATTKDPDRYLNYSTLAPLTEPETIHFDVDNFVDAILKANKKNIVYKINDQLNNFYDNQTTFVHRCASTQFQQIIEANKETRIDKMKSYVEYFFLYKQIYMELLNGYKNIIMENLTKLIKHDLRENYRRK</sequence>
<feature type="chain" id="PRO_5010338906" evidence="1">
    <location>
        <begin position="24"/>
        <end position="157"/>
    </location>
</feature>
<dbReference type="PaxDb" id="121845-A0A1S3D384"/>
<dbReference type="AlphaFoldDB" id="A0A1S3D384"/>
<dbReference type="RefSeq" id="XP_008472484.2">
    <property type="nucleotide sequence ID" value="XM_008474262.3"/>
</dbReference>
<dbReference type="Proteomes" id="UP000079169">
    <property type="component" value="Unplaced"/>
</dbReference>